<proteinExistence type="predicted"/>
<accession>A0A0E9RCL6</accession>
<reference evidence="1" key="2">
    <citation type="journal article" date="2015" name="Fish Shellfish Immunol.">
        <title>Early steps in the European eel (Anguilla anguilla)-Vibrio vulnificus interaction in the gills: Role of the RtxA13 toxin.</title>
        <authorList>
            <person name="Callol A."/>
            <person name="Pajuelo D."/>
            <person name="Ebbesson L."/>
            <person name="Teles M."/>
            <person name="MacKenzie S."/>
            <person name="Amaro C."/>
        </authorList>
    </citation>
    <scope>NUCLEOTIDE SEQUENCE</scope>
</reference>
<protein>
    <submittedName>
        <fullName evidence="1">Uncharacterized protein</fullName>
    </submittedName>
</protein>
<evidence type="ECO:0000313" key="1">
    <source>
        <dbReference type="EMBL" id="JAH26814.1"/>
    </source>
</evidence>
<reference evidence="1" key="1">
    <citation type="submission" date="2014-11" db="EMBL/GenBank/DDBJ databases">
        <authorList>
            <person name="Amaro Gonzalez C."/>
        </authorList>
    </citation>
    <scope>NUCLEOTIDE SEQUENCE</scope>
</reference>
<dbReference type="EMBL" id="GBXM01081763">
    <property type="protein sequence ID" value="JAH26814.1"/>
    <property type="molecule type" value="Transcribed_RNA"/>
</dbReference>
<sequence length="21" mass="2625">MKCSVYQLNILIKHRNTWFMV</sequence>
<dbReference type="AlphaFoldDB" id="A0A0E9RCL6"/>
<organism evidence="1">
    <name type="scientific">Anguilla anguilla</name>
    <name type="common">European freshwater eel</name>
    <name type="synonym">Muraena anguilla</name>
    <dbReference type="NCBI Taxonomy" id="7936"/>
    <lineage>
        <taxon>Eukaryota</taxon>
        <taxon>Metazoa</taxon>
        <taxon>Chordata</taxon>
        <taxon>Craniata</taxon>
        <taxon>Vertebrata</taxon>
        <taxon>Euteleostomi</taxon>
        <taxon>Actinopterygii</taxon>
        <taxon>Neopterygii</taxon>
        <taxon>Teleostei</taxon>
        <taxon>Anguilliformes</taxon>
        <taxon>Anguillidae</taxon>
        <taxon>Anguilla</taxon>
    </lineage>
</organism>
<name>A0A0E9RCL6_ANGAN</name>